<keyword evidence="2" id="KW-0238">DNA-binding</keyword>
<dbReference type="FunFam" id="1.10.10.10:FF:000186">
    <property type="entry name" value="AsnC family transcriptional regulator"/>
    <property type="match status" value="1"/>
</dbReference>
<evidence type="ECO:0000256" key="2">
    <source>
        <dbReference type="ARBA" id="ARBA00023125"/>
    </source>
</evidence>
<dbReference type="SUPFAM" id="SSF46785">
    <property type="entry name" value="Winged helix' DNA-binding domain"/>
    <property type="match status" value="1"/>
</dbReference>
<dbReference type="Gene3D" id="1.10.10.10">
    <property type="entry name" value="Winged helix-like DNA-binding domain superfamily/Winged helix DNA-binding domain"/>
    <property type="match status" value="1"/>
</dbReference>
<dbReference type="InterPro" id="IPR000485">
    <property type="entry name" value="AsnC-type_HTH_dom"/>
</dbReference>
<dbReference type="PANTHER" id="PTHR30154">
    <property type="entry name" value="LEUCINE-RESPONSIVE REGULATORY PROTEIN"/>
    <property type="match status" value="1"/>
</dbReference>
<dbReference type="EMBL" id="JABAIM010000001">
    <property type="protein sequence ID" value="NLR74431.1"/>
    <property type="molecule type" value="Genomic_DNA"/>
</dbReference>
<gene>
    <name evidence="5" type="ORF">HF682_04605</name>
</gene>
<sequence length="161" mass="18403">MQSLSLDALDLRILSLLQQDGRISNQTLAERVALSPSACLRRVRLLEEAGAIAGYQAILDARRLGLELEAIVQVSMRQDMEGWHESFLDAVQQWPEVVAAYIVTGDSNYILRVRARNLQEYSEFAINRLYKTRGVMDIRSNIVMQRIKDSEGRLPMDLLRR</sequence>
<proteinExistence type="predicted"/>
<keyword evidence="1" id="KW-0805">Transcription regulation</keyword>
<dbReference type="SUPFAM" id="SSF54909">
    <property type="entry name" value="Dimeric alpha+beta barrel"/>
    <property type="match status" value="1"/>
</dbReference>
<keyword evidence="3" id="KW-0804">Transcription</keyword>
<evidence type="ECO:0000313" key="5">
    <source>
        <dbReference type="EMBL" id="NLR74431.1"/>
    </source>
</evidence>
<dbReference type="InterPro" id="IPR036390">
    <property type="entry name" value="WH_DNA-bd_sf"/>
</dbReference>
<dbReference type="Pfam" id="PF01037">
    <property type="entry name" value="AsnC_trans_reg"/>
    <property type="match status" value="1"/>
</dbReference>
<name>A0A847RXG4_9NEIS</name>
<protein>
    <submittedName>
        <fullName evidence="5">Lrp/AsnC family transcriptional regulator</fullName>
    </submittedName>
</protein>
<dbReference type="GO" id="GO:0005829">
    <property type="term" value="C:cytosol"/>
    <property type="evidence" value="ECO:0007669"/>
    <property type="project" value="TreeGrafter"/>
</dbReference>
<reference evidence="5 6" key="1">
    <citation type="submission" date="2020-04" db="EMBL/GenBank/DDBJ databases">
        <title>Draft genome of Leeia sp. IMCC25680.</title>
        <authorList>
            <person name="Song J."/>
            <person name="Cho J.-C."/>
        </authorList>
    </citation>
    <scope>NUCLEOTIDE SEQUENCE [LARGE SCALE GENOMIC DNA]</scope>
    <source>
        <strain evidence="5 6">IMCC25680</strain>
    </source>
</reference>
<dbReference type="InterPro" id="IPR011008">
    <property type="entry name" value="Dimeric_a/b-barrel"/>
</dbReference>
<evidence type="ECO:0000256" key="1">
    <source>
        <dbReference type="ARBA" id="ARBA00023015"/>
    </source>
</evidence>
<dbReference type="Pfam" id="PF13412">
    <property type="entry name" value="HTH_24"/>
    <property type="match status" value="1"/>
</dbReference>
<keyword evidence="6" id="KW-1185">Reference proteome</keyword>
<accession>A0A847RXG4</accession>
<dbReference type="GO" id="GO:0043565">
    <property type="term" value="F:sequence-specific DNA binding"/>
    <property type="evidence" value="ECO:0007669"/>
    <property type="project" value="InterPro"/>
</dbReference>
<organism evidence="5 6">
    <name type="scientific">Leeia aquatica</name>
    <dbReference type="NCBI Taxonomy" id="2725557"/>
    <lineage>
        <taxon>Bacteria</taxon>
        <taxon>Pseudomonadati</taxon>
        <taxon>Pseudomonadota</taxon>
        <taxon>Betaproteobacteria</taxon>
        <taxon>Neisseriales</taxon>
        <taxon>Leeiaceae</taxon>
        <taxon>Leeia</taxon>
    </lineage>
</organism>
<dbReference type="CDD" id="cd00090">
    <property type="entry name" value="HTH_ARSR"/>
    <property type="match status" value="1"/>
</dbReference>
<dbReference type="Proteomes" id="UP000587991">
    <property type="component" value="Unassembled WGS sequence"/>
</dbReference>
<dbReference type="SMART" id="SM00344">
    <property type="entry name" value="HTH_ASNC"/>
    <property type="match status" value="1"/>
</dbReference>
<comment type="caution">
    <text evidence="5">The sequence shown here is derived from an EMBL/GenBank/DDBJ whole genome shotgun (WGS) entry which is preliminary data.</text>
</comment>
<dbReference type="AlphaFoldDB" id="A0A847RXG4"/>
<dbReference type="GO" id="GO:0043200">
    <property type="term" value="P:response to amino acid"/>
    <property type="evidence" value="ECO:0007669"/>
    <property type="project" value="TreeGrafter"/>
</dbReference>
<dbReference type="PROSITE" id="PS50956">
    <property type="entry name" value="HTH_ASNC_2"/>
    <property type="match status" value="1"/>
</dbReference>
<dbReference type="InterPro" id="IPR011991">
    <property type="entry name" value="ArsR-like_HTH"/>
</dbReference>
<dbReference type="PRINTS" id="PR00033">
    <property type="entry name" value="HTHASNC"/>
</dbReference>
<dbReference type="InterPro" id="IPR019888">
    <property type="entry name" value="Tscrpt_reg_AsnC-like"/>
</dbReference>
<dbReference type="GO" id="GO:0006355">
    <property type="term" value="P:regulation of DNA-templated transcription"/>
    <property type="evidence" value="ECO:0007669"/>
    <property type="project" value="UniProtKB-ARBA"/>
</dbReference>
<dbReference type="RefSeq" id="WP_168876045.1">
    <property type="nucleotide sequence ID" value="NZ_JABAIM010000001.1"/>
</dbReference>
<dbReference type="PANTHER" id="PTHR30154:SF46">
    <property type="entry name" value="TRANSCRIPTIONAL REGULATORY PROTEIN"/>
    <property type="match status" value="1"/>
</dbReference>
<evidence type="ECO:0000313" key="6">
    <source>
        <dbReference type="Proteomes" id="UP000587991"/>
    </source>
</evidence>
<dbReference type="InterPro" id="IPR036388">
    <property type="entry name" value="WH-like_DNA-bd_sf"/>
</dbReference>
<dbReference type="Gene3D" id="3.30.70.920">
    <property type="match status" value="1"/>
</dbReference>
<dbReference type="InterPro" id="IPR019887">
    <property type="entry name" value="Tscrpt_reg_AsnC/Lrp_C"/>
</dbReference>
<evidence type="ECO:0000259" key="4">
    <source>
        <dbReference type="PROSITE" id="PS50956"/>
    </source>
</evidence>
<evidence type="ECO:0000256" key="3">
    <source>
        <dbReference type="ARBA" id="ARBA00023163"/>
    </source>
</evidence>
<feature type="domain" description="HTH asnC-type" evidence="4">
    <location>
        <begin position="6"/>
        <end position="67"/>
    </location>
</feature>